<dbReference type="Pfam" id="PF17963">
    <property type="entry name" value="Big_9"/>
    <property type="match status" value="1"/>
</dbReference>
<dbReference type="AlphaFoldDB" id="A0A369I7D0"/>
<accession>A0A369I7D0</accession>
<dbReference type="NCBIfam" id="NF045639">
    <property type="entry name" value="GCX_COOH"/>
    <property type="match status" value="1"/>
</dbReference>
<dbReference type="InterPro" id="IPR053002">
    <property type="entry name" value="Metalloproteinase_M10B"/>
</dbReference>
<comment type="caution">
    <text evidence="1">The sequence shown here is derived from an EMBL/GenBank/DDBJ whole genome shotgun (WGS) entry which is preliminary data.</text>
</comment>
<reference evidence="1 2" key="1">
    <citation type="submission" date="2018-07" db="EMBL/GenBank/DDBJ databases">
        <title>Genome analysis of Runella aurantiaca.</title>
        <authorList>
            <person name="Yang X."/>
        </authorList>
    </citation>
    <scope>NUCLEOTIDE SEQUENCE [LARGE SCALE GENOMIC DNA]</scope>
    <source>
        <strain evidence="1 2">YX9</strain>
    </source>
</reference>
<evidence type="ECO:0000313" key="2">
    <source>
        <dbReference type="Proteomes" id="UP000253141"/>
    </source>
</evidence>
<organism evidence="1 2">
    <name type="scientific">Runella aurantiaca</name>
    <dbReference type="NCBI Taxonomy" id="2282308"/>
    <lineage>
        <taxon>Bacteria</taxon>
        <taxon>Pseudomonadati</taxon>
        <taxon>Bacteroidota</taxon>
        <taxon>Cytophagia</taxon>
        <taxon>Cytophagales</taxon>
        <taxon>Spirosomataceae</taxon>
        <taxon>Runella</taxon>
    </lineage>
</organism>
<protein>
    <recommendedName>
        <fullName evidence="3">PKD domain-containing protein</fullName>
    </recommendedName>
</protein>
<sequence>MRAEKIMSMKKMKIGLWVLTFCFLCTGILLNAQTPLLNGTNLDYQAPFENINRVSAAARTGGSGILPWPPAKVRIGYVVPSNRTPQANYKENLQFAIEMAQVWFRDNMEQNGFGPKTFIFETEEDSPRPKIHLVNVPETDSYLRGNSGGDLFDRTKFAAKNAGLTIDLGGEVWVLIPETQVQLPDGSFIGGLAMGGGSGNGNHSGTAELGSNVIPLFNPQRLLDNTPYAGQIIPELGPYPLVQNVSFPWFEKNTFSTVASSYLGALCHEMGHAFGLGFHDARHDDNFFGGLMGNGLRGIRGSFFPTLYPQDYTRLEYGSALMLNESYYFNRYRKASYYGHNLTVLTNGTVSPVAGLLNIRFSAFCTDSVAYAHLYDYNGQLIDELALQQLNVDTTFKTPYYQAGTTNAFRIVVGDRQGNRTVSPSFTLSVTAGNQAPKPYLKTYYPNASYSGNGTRFDASSTTDPNNNSFTTEFDFNNDGVFDTPALTDYYYDYVIPQTGPYSARVRVTDSNGASAVSSPISGNYGKDCGIDPPSIYGVNTICPGSATKLSAYGCYGTLSWSNGETTSSITVSPTSTTNYTVTCDYGCGALSSQPYTVTIVDNSTVLSATASSGVEQVVQTIVSTQEIPASSTVMYWAGNDVSLLPGFEASKGSVFTALIKGCGTPMAKADISSAAAGYAKKITVLANDFNPDGSAITNLTQVSLPVIVVNPTRGTATVNPDGTISYISNENTGTDSLVYSVCNRNNPSFCTTASLKLTLNQGFPLIPNADFENAVNFVNAGAFSYWLKGGYKPDQAVFSWLVGQGRSGSNCIRIYSGPVAGPVQSNDVQAYQILFLAPYTNYVLKGWIKTENVTTNANPGGVGGCLSVSTSIDSASFPPRSKDIKGTTDWTQVVLPFNSGDGYVRISCRLGYTAADSEGTAYFDDLTLERF</sequence>
<name>A0A369I7D0_9BACT</name>
<proteinExistence type="predicted"/>
<evidence type="ECO:0008006" key="3">
    <source>
        <dbReference type="Google" id="ProtNLM"/>
    </source>
</evidence>
<gene>
    <name evidence="1" type="ORF">DVG78_28125</name>
</gene>
<dbReference type="Gene3D" id="2.60.120.260">
    <property type="entry name" value="Galactose-binding domain-like"/>
    <property type="match status" value="1"/>
</dbReference>
<dbReference type="InterPro" id="IPR055015">
    <property type="entry name" value="GCX_COOH"/>
</dbReference>
<dbReference type="Gene3D" id="2.60.40.10">
    <property type="entry name" value="Immunoglobulins"/>
    <property type="match status" value="1"/>
</dbReference>
<dbReference type="EMBL" id="QPIW01000040">
    <property type="protein sequence ID" value="RDB02586.1"/>
    <property type="molecule type" value="Genomic_DNA"/>
</dbReference>
<dbReference type="PANTHER" id="PTHR21054:SF2">
    <property type="entry name" value="MIP04191P"/>
    <property type="match status" value="1"/>
</dbReference>
<dbReference type="Proteomes" id="UP000253141">
    <property type="component" value="Unassembled WGS sequence"/>
</dbReference>
<evidence type="ECO:0000313" key="1">
    <source>
        <dbReference type="EMBL" id="RDB02586.1"/>
    </source>
</evidence>
<dbReference type="PANTHER" id="PTHR21054">
    <property type="entry name" value="ZINC METALLOPROTEINASE-RELATED"/>
    <property type="match status" value="1"/>
</dbReference>
<dbReference type="InterPro" id="IPR013783">
    <property type="entry name" value="Ig-like_fold"/>
</dbReference>
<keyword evidence="2" id="KW-1185">Reference proteome</keyword>